<sequence length="404" mass="45452">MQSKILRPQSSCPKIPTTKLNLPEKTENKEQRRIPMSKAEGEMILFREIFVKPKEEKLEQLKQIMQNENFSELLFDKSLSKVKTTENTSEGNEYKSVSEPLNLKVMPEKLSFFDHQIQVQPPNGLNATIAAPLTPGGGWAPSIPPSTSSIRALGLKDLTLRAKSGVQAGDVQREAHMSYALAMLNEDKANFPEALKFYKRFFFCAKLLDDPIGAALALNRLGIVYYNMGKFEKSINFHLKHAEFSDKDNKFAAFYNLGISFRSIKNFNESINYLSKSLTWANKRMNMESQCIALGQIGLSFKSLNDYKNSLRNLENCLGFAKNLRNDELQMEACVALGSLCYENESWNLASKYFNMALLPAKSLGNATVVDLCSCNLGIVEANRSFVLVQNGIIERCKSTKSFL</sequence>
<keyword evidence="8" id="KW-1185">Reference proteome</keyword>
<dbReference type="OrthoDB" id="313062at2759"/>
<evidence type="ECO:0000256" key="4">
    <source>
        <dbReference type="ARBA" id="ARBA00022803"/>
    </source>
</evidence>
<dbReference type="Gene3D" id="1.25.40.10">
    <property type="entry name" value="Tetratricopeptide repeat domain"/>
    <property type="match status" value="1"/>
</dbReference>
<dbReference type="Pfam" id="PF13181">
    <property type="entry name" value="TPR_8"/>
    <property type="match status" value="1"/>
</dbReference>
<evidence type="ECO:0000256" key="6">
    <source>
        <dbReference type="SAM" id="MobiDB-lite"/>
    </source>
</evidence>
<organism evidence="7 8">
    <name type="scientific">Stentor coeruleus</name>
    <dbReference type="NCBI Taxonomy" id="5963"/>
    <lineage>
        <taxon>Eukaryota</taxon>
        <taxon>Sar</taxon>
        <taxon>Alveolata</taxon>
        <taxon>Ciliophora</taxon>
        <taxon>Postciliodesmatophora</taxon>
        <taxon>Heterotrichea</taxon>
        <taxon>Heterotrichida</taxon>
        <taxon>Stentoridae</taxon>
        <taxon>Stentor</taxon>
    </lineage>
</organism>
<keyword evidence="4" id="KW-0802">TPR repeat</keyword>
<feature type="compositionally biased region" description="Basic and acidic residues" evidence="6">
    <location>
        <begin position="22"/>
        <end position="32"/>
    </location>
</feature>
<protein>
    <recommendedName>
        <fullName evidence="5">Tetratricopeptide repeat protein 29</fullName>
    </recommendedName>
</protein>
<feature type="region of interest" description="Disordered" evidence="6">
    <location>
        <begin position="1"/>
        <end position="32"/>
    </location>
</feature>
<feature type="compositionally biased region" description="Polar residues" evidence="6">
    <location>
        <begin position="1"/>
        <end position="12"/>
    </location>
</feature>
<proteinExistence type="predicted"/>
<evidence type="ECO:0000256" key="3">
    <source>
        <dbReference type="ARBA" id="ARBA00022737"/>
    </source>
</evidence>
<gene>
    <name evidence="7" type="ORF">SteCoe_24040</name>
</gene>
<dbReference type="AlphaFoldDB" id="A0A1R2BII2"/>
<evidence type="ECO:0000256" key="1">
    <source>
        <dbReference type="ARBA" id="ARBA00004496"/>
    </source>
</evidence>
<dbReference type="InterPro" id="IPR051476">
    <property type="entry name" value="Bac_ResReg_Asp_Phosphatase"/>
</dbReference>
<evidence type="ECO:0000256" key="5">
    <source>
        <dbReference type="ARBA" id="ARBA00040665"/>
    </source>
</evidence>
<dbReference type="PANTHER" id="PTHR46630">
    <property type="entry name" value="TETRATRICOPEPTIDE REPEAT PROTEIN 29"/>
    <property type="match status" value="1"/>
</dbReference>
<dbReference type="PANTHER" id="PTHR46630:SF1">
    <property type="entry name" value="TETRATRICOPEPTIDE REPEAT PROTEIN 29"/>
    <property type="match status" value="1"/>
</dbReference>
<dbReference type="SUPFAM" id="SSF48452">
    <property type="entry name" value="TPR-like"/>
    <property type="match status" value="1"/>
</dbReference>
<dbReference type="Proteomes" id="UP000187209">
    <property type="component" value="Unassembled WGS sequence"/>
</dbReference>
<dbReference type="GO" id="GO:0003341">
    <property type="term" value="P:cilium movement"/>
    <property type="evidence" value="ECO:0007669"/>
    <property type="project" value="TreeGrafter"/>
</dbReference>
<reference evidence="7 8" key="1">
    <citation type="submission" date="2016-11" db="EMBL/GenBank/DDBJ databases">
        <title>The macronuclear genome of Stentor coeruleus: a giant cell with tiny introns.</title>
        <authorList>
            <person name="Slabodnick M."/>
            <person name="Ruby J.G."/>
            <person name="Reiff S.B."/>
            <person name="Swart E.C."/>
            <person name="Gosai S."/>
            <person name="Prabakaran S."/>
            <person name="Witkowska E."/>
            <person name="Larue G.E."/>
            <person name="Fisher S."/>
            <person name="Freeman R.M."/>
            <person name="Gunawardena J."/>
            <person name="Chu W."/>
            <person name="Stover N.A."/>
            <person name="Gregory B.D."/>
            <person name="Nowacki M."/>
            <person name="Derisi J."/>
            <person name="Roy S.W."/>
            <person name="Marshall W.F."/>
            <person name="Sood P."/>
        </authorList>
    </citation>
    <scope>NUCLEOTIDE SEQUENCE [LARGE SCALE GENOMIC DNA]</scope>
    <source>
        <strain evidence="7">WM001</strain>
    </source>
</reference>
<dbReference type="GO" id="GO:0005737">
    <property type="term" value="C:cytoplasm"/>
    <property type="evidence" value="ECO:0007669"/>
    <property type="project" value="UniProtKB-SubCell"/>
</dbReference>
<comment type="caution">
    <text evidence="7">The sequence shown here is derived from an EMBL/GenBank/DDBJ whole genome shotgun (WGS) entry which is preliminary data.</text>
</comment>
<evidence type="ECO:0000313" key="7">
    <source>
        <dbReference type="EMBL" id="OMJ76551.1"/>
    </source>
</evidence>
<dbReference type="InterPro" id="IPR011990">
    <property type="entry name" value="TPR-like_helical_dom_sf"/>
</dbReference>
<dbReference type="EMBL" id="MPUH01000625">
    <property type="protein sequence ID" value="OMJ76551.1"/>
    <property type="molecule type" value="Genomic_DNA"/>
</dbReference>
<dbReference type="GO" id="GO:0005929">
    <property type="term" value="C:cilium"/>
    <property type="evidence" value="ECO:0007669"/>
    <property type="project" value="TreeGrafter"/>
</dbReference>
<keyword evidence="2" id="KW-0963">Cytoplasm</keyword>
<comment type="subcellular location">
    <subcellularLocation>
        <location evidence="1">Cytoplasm</location>
    </subcellularLocation>
</comment>
<evidence type="ECO:0000313" key="8">
    <source>
        <dbReference type="Proteomes" id="UP000187209"/>
    </source>
</evidence>
<evidence type="ECO:0000256" key="2">
    <source>
        <dbReference type="ARBA" id="ARBA00022490"/>
    </source>
</evidence>
<keyword evidence="3" id="KW-0677">Repeat</keyword>
<dbReference type="InterPro" id="IPR019734">
    <property type="entry name" value="TPR_rpt"/>
</dbReference>
<accession>A0A1R2BII2</accession>
<name>A0A1R2BII2_9CILI</name>
<dbReference type="SMART" id="SM00028">
    <property type="entry name" value="TPR"/>
    <property type="match status" value="4"/>
</dbReference>